<feature type="binding site" evidence="6">
    <location>
        <position position="213"/>
    </location>
    <ligand>
        <name>Zn(2+)</name>
        <dbReference type="ChEBI" id="CHEBI:29105"/>
    </ligand>
</feature>
<keyword evidence="6" id="KW-0479">Metal-binding</keyword>
<feature type="transmembrane region" description="Helical" evidence="7">
    <location>
        <begin position="229"/>
        <end position="247"/>
    </location>
</feature>
<comment type="subcellular location">
    <subcellularLocation>
        <location evidence="1">Membrane</location>
        <topology evidence="1">Multi-pass membrane protein</topology>
    </subcellularLocation>
</comment>
<dbReference type="RefSeq" id="XP_014261667.1">
    <property type="nucleotide sequence ID" value="XM_014406181.2"/>
</dbReference>
<comment type="similarity">
    <text evidence="2">Belongs to the ADIPOR family.</text>
</comment>
<dbReference type="EnsemblMetazoa" id="XM_014406180.2">
    <property type="protein sequence ID" value="XP_014261666.1"/>
    <property type="gene ID" value="LOC106673845"/>
</dbReference>
<name>A0A8I6SC14_CIMLE</name>
<feature type="binding site" evidence="6">
    <location>
        <position position="359"/>
    </location>
    <ligand>
        <name>Zn(2+)</name>
        <dbReference type="ChEBI" id="CHEBI:29105"/>
    </ligand>
</feature>
<keyword evidence="9" id="KW-1185">Reference proteome</keyword>
<dbReference type="OMA" id="IGNACDY"/>
<feature type="transmembrane region" description="Helical" evidence="7">
    <location>
        <begin position="162"/>
        <end position="181"/>
    </location>
</feature>
<dbReference type="PANTHER" id="PTHR20855">
    <property type="entry name" value="ADIPOR/PROGESTIN RECEPTOR-RELATED"/>
    <property type="match status" value="1"/>
</dbReference>
<organism evidence="8 9">
    <name type="scientific">Cimex lectularius</name>
    <name type="common">Bed bug</name>
    <name type="synonym">Acanthia lectularia</name>
    <dbReference type="NCBI Taxonomy" id="79782"/>
    <lineage>
        <taxon>Eukaryota</taxon>
        <taxon>Metazoa</taxon>
        <taxon>Ecdysozoa</taxon>
        <taxon>Arthropoda</taxon>
        <taxon>Hexapoda</taxon>
        <taxon>Insecta</taxon>
        <taxon>Pterygota</taxon>
        <taxon>Neoptera</taxon>
        <taxon>Paraneoptera</taxon>
        <taxon>Hemiptera</taxon>
        <taxon>Heteroptera</taxon>
        <taxon>Panheteroptera</taxon>
        <taxon>Cimicomorpha</taxon>
        <taxon>Cimicidae</taxon>
        <taxon>Cimex</taxon>
    </lineage>
</organism>
<keyword evidence="3 7" id="KW-0812">Transmembrane</keyword>
<feature type="transmembrane region" description="Helical" evidence="7">
    <location>
        <begin position="321"/>
        <end position="341"/>
    </location>
</feature>
<dbReference type="GO" id="GO:0038023">
    <property type="term" value="F:signaling receptor activity"/>
    <property type="evidence" value="ECO:0007669"/>
    <property type="project" value="TreeGrafter"/>
</dbReference>
<reference evidence="8" key="1">
    <citation type="submission" date="2022-01" db="UniProtKB">
        <authorList>
            <consortium name="EnsemblMetazoa"/>
        </authorList>
    </citation>
    <scope>IDENTIFICATION</scope>
</reference>
<sequence length="401" mass="45121">MSDFEDAAESFDRVDGTSFAFDGIRKRHLWESLESELPGLHEVKEFIEEDDTSLFDDEEGCNGCPLPSTPVDPTLIDQEISEVLKVGIHDLDLGAFVNSAREPAEEFVRKVWEASWSVCNFRHLPHWLQDNDCLHNWHRPQLDSFSACFKSIFSVHTETGNIWTHLLGCFAFVTALFVFLFSGARVTPLEDALAVSTFYIAVIVCFGLSFIFHTVYCHSEFVGKLFSKLDYCGIAILITGSFVPWLYFGFYCQTTARYIYLTVVIILGVTASIVSLWDKFSESRFRPLRAGVFAGFGLSGIVPAFHYVISEGWFNAVAYASLGWLILMGILYLSGAFVYAFRFPESLYPGKFDICFQSHQIFHVLTIAAAFVHLHGITEMLTYRMSMGACAVQSAVQSTIL</sequence>
<feature type="transmembrane region" description="Helical" evidence="7">
    <location>
        <begin position="361"/>
        <end position="378"/>
    </location>
</feature>
<dbReference type="EnsemblMetazoa" id="XM_014406183.2">
    <property type="protein sequence ID" value="XP_014261669.1"/>
    <property type="gene ID" value="LOC106673845"/>
</dbReference>
<feature type="transmembrane region" description="Helical" evidence="7">
    <location>
        <begin position="193"/>
        <end position="217"/>
    </location>
</feature>
<dbReference type="RefSeq" id="XP_014261666.1">
    <property type="nucleotide sequence ID" value="XM_014406180.2"/>
</dbReference>
<dbReference type="EnsemblMetazoa" id="XM_014406181.2">
    <property type="protein sequence ID" value="XP_014261667.1"/>
    <property type="gene ID" value="LOC106673845"/>
</dbReference>
<evidence type="ECO:0000256" key="3">
    <source>
        <dbReference type="ARBA" id="ARBA00022692"/>
    </source>
</evidence>
<dbReference type="GO" id="GO:0005886">
    <property type="term" value="C:plasma membrane"/>
    <property type="evidence" value="ECO:0007669"/>
    <property type="project" value="TreeGrafter"/>
</dbReference>
<feature type="transmembrane region" description="Helical" evidence="7">
    <location>
        <begin position="290"/>
        <end position="309"/>
    </location>
</feature>
<dbReference type="Pfam" id="PF03006">
    <property type="entry name" value="HlyIII"/>
    <property type="match status" value="1"/>
</dbReference>
<dbReference type="AlphaFoldDB" id="A0A8I6SC14"/>
<proteinExistence type="inferred from homology"/>
<dbReference type="InterPro" id="IPR004254">
    <property type="entry name" value="AdipoR/HlyIII-related"/>
</dbReference>
<dbReference type="GO" id="GO:0046872">
    <property type="term" value="F:metal ion binding"/>
    <property type="evidence" value="ECO:0007669"/>
    <property type="project" value="UniProtKB-KW"/>
</dbReference>
<evidence type="ECO:0000256" key="6">
    <source>
        <dbReference type="PIRSR" id="PIRSR604254-1"/>
    </source>
</evidence>
<keyword evidence="6" id="KW-0862">Zinc</keyword>
<feature type="binding site" evidence="6">
    <location>
        <position position="363"/>
    </location>
    <ligand>
        <name>Zn(2+)</name>
        <dbReference type="ChEBI" id="CHEBI:29105"/>
    </ligand>
</feature>
<evidence type="ECO:0000313" key="8">
    <source>
        <dbReference type="EnsemblMetazoa" id="XP_014261667.1"/>
    </source>
</evidence>
<evidence type="ECO:0000256" key="2">
    <source>
        <dbReference type="ARBA" id="ARBA00007018"/>
    </source>
</evidence>
<feature type="transmembrane region" description="Helical" evidence="7">
    <location>
        <begin position="259"/>
        <end position="278"/>
    </location>
</feature>
<dbReference type="RefSeq" id="XP_014261669.1">
    <property type="nucleotide sequence ID" value="XM_014406183.2"/>
</dbReference>
<evidence type="ECO:0000313" key="9">
    <source>
        <dbReference type="Proteomes" id="UP000494040"/>
    </source>
</evidence>
<dbReference type="KEGG" id="clec:106673845"/>
<dbReference type="PANTHER" id="PTHR20855:SF52">
    <property type="entry name" value="ADIPONECTIN RECEPTOR PROTEIN"/>
    <property type="match status" value="1"/>
</dbReference>
<evidence type="ECO:0008006" key="10">
    <source>
        <dbReference type="Google" id="ProtNLM"/>
    </source>
</evidence>
<accession>A0A8I6SC14</accession>
<dbReference type="GeneID" id="106673845"/>
<keyword evidence="5 7" id="KW-0472">Membrane</keyword>
<evidence type="ECO:0000256" key="5">
    <source>
        <dbReference type="ARBA" id="ARBA00023136"/>
    </source>
</evidence>
<dbReference type="OrthoDB" id="5585746at2759"/>
<evidence type="ECO:0000256" key="4">
    <source>
        <dbReference type="ARBA" id="ARBA00022989"/>
    </source>
</evidence>
<dbReference type="Proteomes" id="UP000494040">
    <property type="component" value="Unassembled WGS sequence"/>
</dbReference>
<keyword evidence="4 7" id="KW-1133">Transmembrane helix</keyword>
<evidence type="ECO:0000256" key="7">
    <source>
        <dbReference type="SAM" id="Phobius"/>
    </source>
</evidence>
<evidence type="ECO:0000256" key="1">
    <source>
        <dbReference type="ARBA" id="ARBA00004141"/>
    </source>
</evidence>
<dbReference type="GO" id="GO:0033211">
    <property type="term" value="P:adiponectin-activated signaling pathway"/>
    <property type="evidence" value="ECO:0007669"/>
    <property type="project" value="TreeGrafter"/>
</dbReference>
<protein>
    <recommendedName>
        <fullName evidence="10">Adiponectin receptor</fullName>
    </recommendedName>
</protein>